<dbReference type="PANTHER" id="PTHR35936">
    <property type="entry name" value="MEMBRANE-BOUND LYTIC MUREIN TRANSGLYCOSYLASE F"/>
    <property type="match status" value="1"/>
</dbReference>
<dbReference type="STRING" id="641147.HMPREF9021_01129"/>
<evidence type="ECO:0000256" key="1">
    <source>
        <dbReference type="ARBA" id="ARBA00022729"/>
    </source>
</evidence>
<comment type="caution">
    <text evidence="3">The sequence shown here is derived from an EMBL/GenBank/DDBJ whole genome shotgun (WGS) entry which is preliminary data.</text>
</comment>
<name>V9HL61_9NEIS</name>
<dbReference type="HOGENOM" id="CLU_019602_18_2_4"/>
<dbReference type="InterPro" id="IPR001638">
    <property type="entry name" value="Solute-binding_3/MltF_N"/>
</dbReference>
<dbReference type="AlphaFoldDB" id="V9HL61"/>
<sequence length="280" mass="30807">MLAKSFIPTLITLLVLNACQDSPPAPINNQASNVQAASSASSESLTARLPDTAPIIHVLTTGSVSPFNFRDENGNVIGFEPDLIEAIAANQGMRVQIIPKSWEQVWATIDKNPNEPTLAMNTIGITEERQKKYLLSESYVRAPNALAVLKDSPIQTVRDANGKKISVMQGSTIILDEIKAQNIKPAQLVNRNSLYLTLGAITNHSADVAWGDKLVMAYYAKNMNVPIRFIDLPNDGVDDRVVFILNKKDTELLDKINRGLANLKADGTYDKIYQKWFGTK</sequence>
<dbReference type="SMART" id="SM00062">
    <property type="entry name" value="PBPb"/>
    <property type="match status" value="1"/>
</dbReference>
<dbReference type="SUPFAM" id="SSF53850">
    <property type="entry name" value="Periplasmic binding protein-like II"/>
    <property type="match status" value="1"/>
</dbReference>
<dbReference type="Pfam" id="PF00497">
    <property type="entry name" value="SBP_bac_3"/>
    <property type="match status" value="1"/>
</dbReference>
<dbReference type="Proteomes" id="UP000017813">
    <property type="component" value="Unassembled WGS sequence"/>
</dbReference>
<accession>V9HL61</accession>
<dbReference type="Gene3D" id="3.40.190.10">
    <property type="entry name" value="Periplasmic binding protein-like II"/>
    <property type="match status" value="2"/>
</dbReference>
<evidence type="ECO:0000259" key="2">
    <source>
        <dbReference type="SMART" id="SM00062"/>
    </source>
</evidence>
<protein>
    <recommendedName>
        <fullName evidence="2">Solute-binding protein family 3/N-terminal domain-containing protein</fullName>
    </recommendedName>
</protein>
<dbReference type="eggNOG" id="COG0834">
    <property type="taxonomic scope" value="Bacteria"/>
</dbReference>
<dbReference type="KEGG" id="smur:BWP33_04270"/>
<organism evidence="3 4">
    <name type="scientific">Simonsiella muelleri ATCC 29453</name>
    <dbReference type="NCBI Taxonomy" id="641147"/>
    <lineage>
        <taxon>Bacteria</taxon>
        <taxon>Pseudomonadati</taxon>
        <taxon>Pseudomonadota</taxon>
        <taxon>Betaproteobacteria</taxon>
        <taxon>Neisseriales</taxon>
        <taxon>Neisseriaceae</taxon>
        <taxon>Simonsiella</taxon>
    </lineage>
</organism>
<reference evidence="3 4" key="1">
    <citation type="submission" date="2010-03" db="EMBL/GenBank/DDBJ databases">
        <authorList>
            <consortium name="The Broad Institute Genome Sequencing Platform"/>
            <person name="Ward D."/>
            <person name="Earl A."/>
            <person name="Feldgarden M."/>
            <person name="Gevers D."/>
            <person name="Young S."/>
            <person name="Zeng Q."/>
            <person name="Koehrsen M."/>
            <person name="Alvarado L."/>
            <person name="Berlin A.M."/>
            <person name="Borenstein D."/>
            <person name="Chapman S.B."/>
            <person name="Chen Z."/>
            <person name="Engels R."/>
            <person name="Freedman E."/>
            <person name="Gellesch M."/>
            <person name="Goldberg J."/>
            <person name="Griggs A."/>
            <person name="Gujja S."/>
            <person name="Heilman E.R."/>
            <person name="Heiman D.I."/>
            <person name="Hepburn T.A."/>
            <person name="Howarth C."/>
            <person name="Jen D."/>
            <person name="Larson L."/>
            <person name="Mehta T."/>
            <person name="Park D."/>
            <person name="Pearson M."/>
            <person name="Richards J."/>
            <person name="Roberts A."/>
            <person name="Saif S."/>
            <person name="Shea T.D."/>
            <person name="Shenoy N."/>
            <person name="Sisk P."/>
            <person name="Stolte C."/>
            <person name="Sykes S.N."/>
            <person name="Walk T."/>
            <person name="White J."/>
            <person name="Yandava C."/>
            <person name="Izard J."/>
            <person name="Baranova O.V."/>
            <person name="Blanton J.M."/>
            <person name="Tanner A.C."/>
            <person name="Dewhirst F."/>
            <person name="Haas B."/>
            <person name="Nusbaum C."/>
            <person name="Birren B."/>
        </authorList>
    </citation>
    <scope>NUCLEOTIDE SEQUENCE [LARGE SCALE GENOMIC DNA]</scope>
    <source>
        <strain evidence="3 4">ATCC 29453</strain>
    </source>
</reference>
<gene>
    <name evidence="3" type="ORF">HMPREF9021_01129</name>
</gene>
<dbReference type="EMBL" id="ADCY02000024">
    <property type="protein sequence ID" value="EFG30901.2"/>
    <property type="molecule type" value="Genomic_DNA"/>
</dbReference>
<evidence type="ECO:0000313" key="3">
    <source>
        <dbReference type="EMBL" id="EFG30901.2"/>
    </source>
</evidence>
<dbReference type="PANTHER" id="PTHR35936:SF19">
    <property type="entry name" value="AMINO-ACID-BINDING PROTEIN YXEM-RELATED"/>
    <property type="match status" value="1"/>
</dbReference>
<evidence type="ECO:0000313" key="4">
    <source>
        <dbReference type="Proteomes" id="UP000017813"/>
    </source>
</evidence>
<keyword evidence="1" id="KW-0732">Signal</keyword>
<dbReference type="RefSeq" id="WP_002641797.1">
    <property type="nucleotide sequence ID" value="NZ_CP019448.1"/>
</dbReference>
<reference evidence="3 4" key="2">
    <citation type="submission" date="2011-10" db="EMBL/GenBank/DDBJ databases">
        <title>The Genome Sequence of Simonsiella muelleri ATCC 29453.</title>
        <authorList>
            <consortium name="The Broad Institute Genome Sequencing Platform"/>
            <consortium name="The Broad Institute Genome Sequencing Center for Infectious Disease"/>
            <person name="Earl A."/>
            <person name="Ward D."/>
            <person name="Feldgarden M."/>
            <person name="Gevers D."/>
            <person name="Izard J."/>
            <person name="Baranova O.V."/>
            <person name="Blanton J.M."/>
            <person name="Tanner A.C."/>
            <person name="Dewhirst F."/>
            <person name="Young S.K."/>
            <person name="Zeng Q."/>
            <person name="Gargeya S."/>
            <person name="Fitzgerald M."/>
            <person name="Haas B."/>
            <person name="Abouelleil A."/>
            <person name="Alvarado L."/>
            <person name="Arachchi H.M."/>
            <person name="Berlin A."/>
            <person name="Brown A."/>
            <person name="Chapman S.B."/>
            <person name="Chen Z."/>
            <person name="Dunbar C."/>
            <person name="Freedman E."/>
            <person name="Gearin G."/>
            <person name="Goldberg J."/>
            <person name="Griggs A."/>
            <person name="Gujja S."/>
            <person name="Heiman D."/>
            <person name="Howarth C."/>
            <person name="Larson L."/>
            <person name="Lui A."/>
            <person name="MacDonald P.J.P."/>
            <person name="Montmayeur A."/>
            <person name="Murphy C."/>
            <person name="Neiman D."/>
            <person name="Pearson M."/>
            <person name="Priest M."/>
            <person name="Roberts A."/>
            <person name="Saif S."/>
            <person name="Shea T."/>
            <person name="Shenoy N."/>
            <person name="Sisk P."/>
            <person name="Stolte C."/>
            <person name="Sykes S."/>
            <person name="Wortman J."/>
            <person name="Nusbaum C."/>
            <person name="Birren B."/>
        </authorList>
    </citation>
    <scope>NUCLEOTIDE SEQUENCE [LARGE SCALE GENOMIC DNA]</scope>
    <source>
        <strain evidence="3 4">ATCC 29453</strain>
    </source>
</reference>
<keyword evidence="4" id="KW-1185">Reference proteome</keyword>
<feature type="domain" description="Solute-binding protein family 3/N-terminal" evidence="2">
    <location>
        <begin position="55"/>
        <end position="280"/>
    </location>
</feature>
<proteinExistence type="predicted"/>